<dbReference type="Gene3D" id="3.30.530.20">
    <property type="match status" value="1"/>
</dbReference>
<proteinExistence type="inferred from homology"/>
<name>A0A433SAV0_9BURK</name>
<dbReference type="CDD" id="cd07813">
    <property type="entry name" value="COQ10p_like"/>
    <property type="match status" value="1"/>
</dbReference>
<dbReference type="PANTHER" id="PTHR12901:SF10">
    <property type="entry name" value="COENZYME Q-BINDING PROTEIN COQ10, MITOCHONDRIAL"/>
    <property type="match status" value="1"/>
</dbReference>
<dbReference type="PANTHER" id="PTHR12901">
    <property type="entry name" value="SPERM PROTEIN HOMOLOG"/>
    <property type="match status" value="1"/>
</dbReference>
<evidence type="ECO:0000313" key="3">
    <source>
        <dbReference type="EMBL" id="RUS65860.1"/>
    </source>
</evidence>
<protein>
    <submittedName>
        <fullName evidence="3">Ribosome association toxin RatA</fullName>
    </submittedName>
</protein>
<dbReference type="InterPro" id="IPR023393">
    <property type="entry name" value="START-like_dom_sf"/>
</dbReference>
<dbReference type="Pfam" id="PF03364">
    <property type="entry name" value="Polyketide_cyc"/>
    <property type="match status" value="1"/>
</dbReference>
<evidence type="ECO:0000256" key="1">
    <source>
        <dbReference type="ARBA" id="ARBA00008918"/>
    </source>
</evidence>
<reference evidence="3 4" key="1">
    <citation type="submission" date="2018-01" db="EMBL/GenBank/DDBJ databases">
        <title>Saezia sanguinis gen. nov., sp. nov., in the order Burkholderiales isolated from human blood.</title>
        <authorList>
            <person name="Medina-Pascual M.J."/>
            <person name="Valdezate S."/>
            <person name="Monzon S."/>
            <person name="Cuesta I."/>
            <person name="Carrasco G."/>
            <person name="Villalon P."/>
            <person name="Saez-Nieto J.A."/>
        </authorList>
    </citation>
    <scope>NUCLEOTIDE SEQUENCE [LARGE SCALE GENOMIC DNA]</scope>
    <source>
        <strain evidence="3 4">CNM695-12</strain>
    </source>
</reference>
<dbReference type="InterPro" id="IPR005031">
    <property type="entry name" value="COQ10_START"/>
</dbReference>
<dbReference type="OrthoDB" id="9804759at2"/>
<dbReference type="SUPFAM" id="SSF55961">
    <property type="entry name" value="Bet v1-like"/>
    <property type="match status" value="1"/>
</dbReference>
<keyword evidence="4" id="KW-1185">Reference proteome</keyword>
<dbReference type="GO" id="GO:0045333">
    <property type="term" value="P:cellular respiration"/>
    <property type="evidence" value="ECO:0007669"/>
    <property type="project" value="InterPro"/>
</dbReference>
<gene>
    <name evidence="3" type="primary">ratA</name>
    <name evidence="3" type="ORF">CUZ56_02460</name>
</gene>
<dbReference type="InterPro" id="IPR044996">
    <property type="entry name" value="COQ10-like"/>
</dbReference>
<dbReference type="GO" id="GO:0048039">
    <property type="term" value="F:ubiquinone binding"/>
    <property type="evidence" value="ECO:0007669"/>
    <property type="project" value="InterPro"/>
</dbReference>
<comment type="similarity">
    <text evidence="1">Belongs to the ribosome association toxin RatA family.</text>
</comment>
<evidence type="ECO:0000313" key="4">
    <source>
        <dbReference type="Proteomes" id="UP000286947"/>
    </source>
</evidence>
<organism evidence="3 4">
    <name type="scientific">Saezia sanguinis</name>
    <dbReference type="NCBI Taxonomy" id="1965230"/>
    <lineage>
        <taxon>Bacteria</taxon>
        <taxon>Pseudomonadati</taxon>
        <taxon>Pseudomonadota</taxon>
        <taxon>Betaproteobacteria</taxon>
        <taxon>Burkholderiales</taxon>
        <taxon>Saeziaceae</taxon>
        <taxon>Saezia</taxon>
    </lineage>
</organism>
<dbReference type="RefSeq" id="WP_126980638.1">
    <property type="nucleotide sequence ID" value="NZ_CAWUGC010000002.1"/>
</dbReference>
<sequence>MKNVKKSVLIWYSPREMYDLVIDVKAYPTFLPWCSSAEVVETLPEGMVARLGIGYGSINQKFTTRNHHEPGKSVTMDLVDGPFSSLKGVWTFTELPATPPQTEPPRACRINFEISYEFSSKALEFVLGPVFDRIVNSQVEAFIKRANTVYGK</sequence>
<dbReference type="AlphaFoldDB" id="A0A433SAV0"/>
<dbReference type="EMBL" id="PQSP01000008">
    <property type="protein sequence ID" value="RUS65860.1"/>
    <property type="molecule type" value="Genomic_DNA"/>
</dbReference>
<feature type="domain" description="Coenzyme Q-binding protein COQ10 START" evidence="2">
    <location>
        <begin position="12"/>
        <end position="142"/>
    </location>
</feature>
<dbReference type="Proteomes" id="UP000286947">
    <property type="component" value="Unassembled WGS sequence"/>
</dbReference>
<accession>A0A433SAV0</accession>
<comment type="caution">
    <text evidence="3">The sequence shown here is derived from an EMBL/GenBank/DDBJ whole genome shotgun (WGS) entry which is preliminary data.</text>
</comment>
<evidence type="ECO:0000259" key="2">
    <source>
        <dbReference type="Pfam" id="PF03364"/>
    </source>
</evidence>